<name>A0ACB7HGS9_MANES</name>
<accession>A0ACB7HGS9</accession>
<reference evidence="2" key="1">
    <citation type="journal article" date="2016" name="Nat. Biotechnol.">
        <title>Sequencing wild and cultivated cassava and related species reveals extensive interspecific hybridization and genetic diversity.</title>
        <authorList>
            <person name="Bredeson J.V."/>
            <person name="Lyons J.B."/>
            <person name="Prochnik S.E."/>
            <person name="Wu G.A."/>
            <person name="Ha C.M."/>
            <person name="Edsinger-Gonzales E."/>
            <person name="Grimwood J."/>
            <person name="Schmutz J."/>
            <person name="Rabbi I.Y."/>
            <person name="Egesi C."/>
            <person name="Nauluvula P."/>
            <person name="Lebot V."/>
            <person name="Ndunguru J."/>
            <person name="Mkamilo G."/>
            <person name="Bart R.S."/>
            <person name="Setter T.L."/>
            <person name="Gleadow R.M."/>
            <person name="Kulakow P."/>
            <person name="Ferguson M.E."/>
            <person name="Rounsley S."/>
            <person name="Rokhsar D.S."/>
        </authorList>
    </citation>
    <scope>NUCLEOTIDE SEQUENCE [LARGE SCALE GENOMIC DNA]</scope>
    <source>
        <strain evidence="2">cv. AM560-2</strain>
    </source>
</reference>
<keyword evidence="2" id="KW-1185">Reference proteome</keyword>
<evidence type="ECO:0000313" key="2">
    <source>
        <dbReference type="Proteomes" id="UP000091857"/>
    </source>
</evidence>
<evidence type="ECO:0000313" key="1">
    <source>
        <dbReference type="EMBL" id="KAG8651351.1"/>
    </source>
</evidence>
<organism evidence="1 2">
    <name type="scientific">Manihot esculenta</name>
    <name type="common">Cassava</name>
    <name type="synonym">Jatropha manihot</name>
    <dbReference type="NCBI Taxonomy" id="3983"/>
    <lineage>
        <taxon>Eukaryota</taxon>
        <taxon>Viridiplantae</taxon>
        <taxon>Streptophyta</taxon>
        <taxon>Embryophyta</taxon>
        <taxon>Tracheophyta</taxon>
        <taxon>Spermatophyta</taxon>
        <taxon>Magnoliopsida</taxon>
        <taxon>eudicotyledons</taxon>
        <taxon>Gunneridae</taxon>
        <taxon>Pentapetalae</taxon>
        <taxon>rosids</taxon>
        <taxon>fabids</taxon>
        <taxon>Malpighiales</taxon>
        <taxon>Euphorbiaceae</taxon>
        <taxon>Crotonoideae</taxon>
        <taxon>Manihoteae</taxon>
        <taxon>Manihot</taxon>
    </lineage>
</organism>
<protein>
    <submittedName>
        <fullName evidence="1">Uncharacterized protein</fullName>
    </submittedName>
</protein>
<dbReference type="Proteomes" id="UP000091857">
    <property type="component" value="Chromosome 7"/>
</dbReference>
<sequence length="78" mass="8916">MYNCCWYTVSLSFSLSRCFSLLTNLSAPTNPQIHYPFNPFTSSSTSIYTHQSFKAQASVFLLYSSFEFLFFSVLGFHG</sequence>
<dbReference type="EMBL" id="CM004393">
    <property type="protein sequence ID" value="KAG8651351.1"/>
    <property type="molecule type" value="Genomic_DNA"/>
</dbReference>
<gene>
    <name evidence="1" type="ORF">MANES_07G117704v8</name>
</gene>
<comment type="caution">
    <text evidence="1">The sequence shown here is derived from an EMBL/GenBank/DDBJ whole genome shotgun (WGS) entry which is preliminary data.</text>
</comment>
<proteinExistence type="predicted"/>